<dbReference type="HOGENOM" id="CLU_1557570_0_0_1"/>
<keyword evidence="3" id="KW-1185">Reference proteome</keyword>
<gene>
    <name evidence="1" type="ordered locus">MTR_2g078180</name>
</gene>
<protein>
    <submittedName>
        <fullName evidence="1 2">Uncharacterized protein</fullName>
    </submittedName>
</protein>
<accession>A0A072VB14</accession>
<proteinExistence type="predicted"/>
<evidence type="ECO:0000313" key="1">
    <source>
        <dbReference type="EMBL" id="KEH38638.1"/>
    </source>
</evidence>
<sequence>MDIVSRDFKCHGIALINFMFTNIDFSGSHCLDLDSSQQSDPDWSQTEFLEVEERNSQPNAAQKTNAALSTCCRGRCSQGYTGNPYVIGGCTGDVAFYGNATCLNANPYVSDIEEEVQEGSHCLDLHRSQESDPDWLVDQQKKEVMIIQGWIANYSNDLGVPDGQGQVHRGQP</sequence>
<reference evidence="1 3" key="2">
    <citation type="journal article" date="2014" name="BMC Genomics">
        <title>An improved genome release (version Mt4.0) for the model legume Medicago truncatula.</title>
        <authorList>
            <person name="Tang H."/>
            <person name="Krishnakumar V."/>
            <person name="Bidwell S."/>
            <person name="Rosen B."/>
            <person name="Chan A."/>
            <person name="Zhou S."/>
            <person name="Gentzbittel L."/>
            <person name="Childs K.L."/>
            <person name="Yandell M."/>
            <person name="Gundlach H."/>
            <person name="Mayer K.F."/>
            <person name="Schwartz D.C."/>
            <person name="Town C.D."/>
        </authorList>
    </citation>
    <scope>GENOME REANNOTATION</scope>
    <source>
        <strain evidence="1">A17</strain>
        <strain evidence="2 3">cv. Jemalong A17</strain>
    </source>
</reference>
<dbReference type="Gene3D" id="3.40.50.1820">
    <property type="entry name" value="alpha/beta hydrolase"/>
    <property type="match status" value="1"/>
</dbReference>
<dbReference type="EMBL" id="CM001218">
    <property type="protein sequence ID" value="KEH38638.1"/>
    <property type="molecule type" value="Genomic_DNA"/>
</dbReference>
<organism evidence="1 3">
    <name type="scientific">Medicago truncatula</name>
    <name type="common">Barrel medic</name>
    <name type="synonym">Medicago tribuloides</name>
    <dbReference type="NCBI Taxonomy" id="3880"/>
    <lineage>
        <taxon>Eukaryota</taxon>
        <taxon>Viridiplantae</taxon>
        <taxon>Streptophyta</taxon>
        <taxon>Embryophyta</taxon>
        <taxon>Tracheophyta</taxon>
        <taxon>Spermatophyta</taxon>
        <taxon>Magnoliopsida</taxon>
        <taxon>eudicotyledons</taxon>
        <taxon>Gunneridae</taxon>
        <taxon>Pentapetalae</taxon>
        <taxon>rosids</taxon>
        <taxon>fabids</taxon>
        <taxon>Fabales</taxon>
        <taxon>Fabaceae</taxon>
        <taxon>Papilionoideae</taxon>
        <taxon>50 kb inversion clade</taxon>
        <taxon>NPAAA clade</taxon>
        <taxon>Hologalegina</taxon>
        <taxon>IRL clade</taxon>
        <taxon>Trifolieae</taxon>
        <taxon>Medicago</taxon>
    </lineage>
</organism>
<evidence type="ECO:0000313" key="3">
    <source>
        <dbReference type="Proteomes" id="UP000002051"/>
    </source>
</evidence>
<dbReference type="AlphaFoldDB" id="A0A072VB14"/>
<evidence type="ECO:0000313" key="2">
    <source>
        <dbReference type="EnsemblPlants" id="KEH38638"/>
    </source>
</evidence>
<dbReference type="Proteomes" id="UP000002051">
    <property type="component" value="Chromosome 2"/>
</dbReference>
<dbReference type="InterPro" id="IPR029058">
    <property type="entry name" value="AB_hydrolase_fold"/>
</dbReference>
<dbReference type="EnsemblPlants" id="KEH38638">
    <property type="protein sequence ID" value="KEH38638"/>
    <property type="gene ID" value="MTR_2g078180"/>
</dbReference>
<name>A0A072VB14_MEDTR</name>
<reference evidence="1 3" key="1">
    <citation type="journal article" date="2011" name="Nature">
        <title>The Medicago genome provides insight into the evolution of rhizobial symbioses.</title>
        <authorList>
            <person name="Young N.D."/>
            <person name="Debelle F."/>
            <person name="Oldroyd G.E."/>
            <person name="Geurts R."/>
            <person name="Cannon S.B."/>
            <person name="Udvardi M.K."/>
            <person name="Benedito V.A."/>
            <person name="Mayer K.F."/>
            <person name="Gouzy J."/>
            <person name="Schoof H."/>
            <person name="Van de Peer Y."/>
            <person name="Proost S."/>
            <person name="Cook D.R."/>
            <person name="Meyers B.C."/>
            <person name="Spannagl M."/>
            <person name="Cheung F."/>
            <person name="De Mita S."/>
            <person name="Krishnakumar V."/>
            <person name="Gundlach H."/>
            <person name="Zhou S."/>
            <person name="Mudge J."/>
            <person name="Bharti A.K."/>
            <person name="Murray J.D."/>
            <person name="Naoumkina M.A."/>
            <person name="Rosen B."/>
            <person name="Silverstein K.A."/>
            <person name="Tang H."/>
            <person name="Rombauts S."/>
            <person name="Zhao P.X."/>
            <person name="Zhou P."/>
            <person name="Barbe V."/>
            <person name="Bardou P."/>
            <person name="Bechner M."/>
            <person name="Bellec A."/>
            <person name="Berger A."/>
            <person name="Berges H."/>
            <person name="Bidwell S."/>
            <person name="Bisseling T."/>
            <person name="Choisne N."/>
            <person name="Couloux A."/>
            <person name="Denny R."/>
            <person name="Deshpande S."/>
            <person name="Dai X."/>
            <person name="Doyle J.J."/>
            <person name="Dudez A.M."/>
            <person name="Farmer A.D."/>
            <person name="Fouteau S."/>
            <person name="Franken C."/>
            <person name="Gibelin C."/>
            <person name="Gish J."/>
            <person name="Goldstein S."/>
            <person name="Gonzalez A.J."/>
            <person name="Green P.J."/>
            <person name="Hallab A."/>
            <person name="Hartog M."/>
            <person name="Hua A."/>
            <person name="Humphray S.J."/>
            <person name="Jeong D.H."/>
            <person name="Jing Y."/>
            <person name="Jocker A."/>
            <person name="Kenton S.M."/>
            <person name="Kim D.J."/>
            <person name="Klee K."/>
            <person name="Lai H."/>
            <person name="Lang C."/>
            <person name="Lin S."/>
            <person name="Macmil S.L."/>
            <person name="Magdelenat G."/>
            <person name="Matthews L."/>
            <person name="McCorrison J."/>
            <person name="Monaghan E.L."/>
            <person name="Mun J.H."/>
            <person name="Najar F.Z."/>
            <person name="Nicholson C."/>
            <person name="Noirot C."/>
            <person name="O'Bleness M."/>
            <person name="Paule C.R."/>
            <person name="Poulain J."/>
            <person name="Prion F."/>
            <person name="Qin B."/>
            <person name="Qu C."/>
            <person name="Retzel E.F."/>
            <person name="Riddle C."/>
            <person name="Sallet E."/>
            <person name="Samain S."/>
            <person name="Samson N."/>
            <person name="Sanders I."/>
            <person name="Saurat O."/>
            <person name="Scarpelli C."/>
            <person name="Schiex T."/>
            <person name="Segurens B."/>
            <person name="Severin A.J."/>
            <person name="Sherrier D.J."/>
            <person name="Shi R."/>
            <person name="Sims S."/>
            <person name="Singer S.R."/>
            <person name="Sinharoy S."/>
            <person name="Sterck L."/>
            <person name="Viollet A."/>
            <person name="Wang B.B."/>
            <person name="Wang K."/>
            <person name="Wang M."/>
            <person name="Wang X."/>
            <person name="Warfsmann J."/>
            <person name="Weissenbach J."/>
            <person name="White D.D."/>
            <person name="White J.D."/>
            <person name="Wiley G.B."/>
            <person name="Wincker P."/>
            <person name="Xing Y."/>
            <person name="Yang L."/>
            <person name="Yao Z."/>
            <person name="Ying F."/>
            <person name="Zhai J."/>
            <person name="Zhou L."/>
            <person name="Zuber A."/>
            <person name="Denarie J."/>
            <person name="Dixon R.A."/>
            <person name="May G.D."/>
            <person name="Schwartz D.C."/>
            <person name="Rogers J."/>
            <person name="Quetier F."/>
            <person name="Town C.D."/>
            <person name="Roe B.A."/>
        </authorList>
    </citation>
    <scope>NUCLEOTIDE SEQUENCE [LARGE SCALE GENOMIC DNA]</scope>
    <source>
        <strain evidence="1">A17</strain>
        <strain evidence="2 3">cv. Jemalong A17</strain>
    </source>
</reference>
<reference evidence="2" key="3">
    <citation type="submission" date="2015-04" db="UniProtKB">
        <authorList>
            <consortium name="EnsemblPlants"/>
        </authorList>
    </citation>
    <scope>IDENTIFICATION</scope>
    <source>
        <strain evidence="2">cv. Jemalong A17</strain>
    </source>
</reference>